<dbReference type="Proteomes" id="UP000790709">
    <property type="component" value="Unassembled WGS sequence"/>
</dbReference>
<reference evidence="1" key="1">
    <citation type="journal article" date="2021" name="New Phytol.">
        <title>Evolutionary innovations through gain and loss of genes in the ectomycorrhizal Boletales.</title>
        <authorList>
            <person name="Wu G."/>
            <person name="Miyauchi S."/>
            <person name="Morin E."/>
            <person name="Kuo A."/>
            <person name="Drula E."/>
            <person name="Varga T."/>
            <person name="Kohler A."/>
            <person name="Feng B."/>
            <person name="Cao Y."/>
            <person name="Lipzen A."/>
            <person name="Daum C."/>
            <person name="Hundley H."/>
            <person name="Pangilinan J."/>
            <person name="Johnson J."/>
            <person name="Barry K."/>
            <person name="LaButti K."/>
            <person name="Ng V."/>
            <person name="Ahrendt S."/>
            <person name="Min B."/>
            <person name="Choi I.G."/>
            <person name="Park H."/>
            <person name="Plett J.M."/>
            <person name="Magnuson J."/>
            <person name="Spatafora J.W."/>
            <person name="Nagy L.G."/>
            <person name="Henrissat B."/>
            <person name="Grigoriev I.V."/>
            <person name="Yang Z.L."/>
            <person name="Xu J."/>
            <person name="Martin F.M."/>
        </authorList>
    </citation>
    <scope>NUCLEOTIDE SEQUENCE</scope>
    <source>
        <strain evidence="1">KUC20120723A-06</strain>
    </source>
</reference>
<name>A0ACB8B662_9AGAM</name>
<gene>
    <name evidence="1" type="ORF">BV22DRAFT_1122340</name>
</gene>
<evidence type="ECO:0000313" key="1">
    <source>
        <dbReference type="EMBL" id="KAH7921160.1"/>
    </source>
</evidence>
<accession>A0ACB8B662</accession>
<evidence type="ECO:0000313" key="2">
    <source>
        <dbReference type="Proteomes" id="UP000790709"/>
    </source>
</evidence>
<keyword evidence="2" id="KW-1185">Reference proteome</keyword>
<comment type="caution">
    <text evidence="1">The sequence shown here is derived from an EMBL/GenBank/DDBJ whole genome shotgun (WGS) entry which is preliminary data.</text>
</comment>
<dbReference type="EMBL" id="MU266540">
    <property type="protein sequence ID" value="KAH7921160.1"/>
    <property type="molecule type" value="Genomic_DNA"/>
</dbReference>
<protein>
    <submittedName>
        <fullName evidence="1">Uncharacterized protein</fullName>
    </submittedName>
</protein>
<sequence length="351" mass="39521">MRPQLDIGNPEVKWKQSALITTSSSTVVFSGKVDCRECHVYELVYLVFAFIDVVIKLSSTTVSATRCRVGDGEAGTIPPTRLHFDEIHGVMRLSSTEQDAGKHVQHQVNGTPDNGSICVQQVLTDLGGYLVHGIDDGCTGLVLQQTSGDSCQESRHTSEKHLVDMHGFLKNKAAHPNLPPEIWLHIFQFATYVPDILAPEIYDHFSTIGWLFNRDHHRAIRDSLMTKRYLVRVCKMWYILASPYLYSTLINPARGTHPFSGEWPLGSWTERLDIAMRDQSPTHGDLESIPDEKHSIDEWLLDGNQLNLYYMWSAESHANCLHLPRNHQSGVLYITGIPTARSGRHIALTRA</sequence>
<proteinExistence type="predicted"/>
<organism evidence="1 2">
    <name type="scientific">Leucogyrophana mollusca</name>
    <dbReference type="NCBI Taxonomy" id="85980"/>
    <lineage>
        <taxon>Eukaryota</taxon>
        <taxon>Fungi</taxon>
        <taxon>Dikarya</taxon>
        <taxon>Basidiomycota</taxon>
        <taxon>Agaricomycotina</taxon>
        <taxon>Agaricomycetes</taxon>
        <taxon>Agaricomycetidae</taxon>
        <taxon>Boletales</taxon>
        <taxon>Boletales incertae sedis</taxon>
        <taxon>Leucogyrophana</taxon>
    </lineage>
</organism>